<feature type="region of interest" description="Disordered" evidence="1">
    <location>
        <begin position="381"/>
        <end position="417"/>
    </location>
</feature>
<sequence>MSSTDDLWRMLDQITGMPWGAGQIAAVEQLVQRADAADDPHLAFAARMLATNAYVYGGEPAKSFVTFSWCLTEFDREPRPYHERHAHTLFWYFKYMANALVNFPAVPLVRTYGVLDDMERRYRAGGHSVQAVHKYRHRVARHIGAADEAEEWYRQWVTAPRDRLSDCAGCDPTSQVSYLAQLGRDEEAVALAEPVLAGRLTCSEQPQAILTALMLPYLRTGRTEQARDAHRLAYRRHRRHLADLGEIGEHVEFCALTGNDTRGLEIVERHLEWLDRAPSPAAAMRFAAAGALLLGRLATAGPAGGAAGELTVHRRAYGDRPAADVPVGVLAAELAATAKELGAQFDARNGTTEQSEQVVRWLTAEPVVDYLPLSASLRRRVSAPGTGPAPAAAGPAASDPGTGDVAPARAPYDGPVPVPAEATVDELLDLAEELWRTHRPAGMAEVLAAFDDRFADTDLPARALARRSEMRAAQLFGAGDRAGSIAANREAMARYRDLGDTVLAEVVAGRLGPLLHESGSADEGMVLSRGAVEHLDRHGNARQRAAASLRLAALLSRTQAGEEALALIDRVDLAAADDPYLSVQAALHRTQLLGQLGRQEEYGPAAEHAYRVSRELGISEYLVPAAIWYAQSVDDPAERVAICDEALPVAPAEALLPLRVTRGQALLATGRPAEAVDELVEAVALCVEQDADGIDYLRFDLANAYRLGGRLGEAAEVAEEAVAGLDRAGRQADADQSRYLLAGIYRGLDEPEPALALLDQLAENLDGPDNLPGRGQMLEEAGDILYDTDRDSLAAQRFAAAAEAYRLAGLPQHELRARRREAAALLWSPDVPGALAAVGRAERVAAGLTAGEPVEPAVVWELSMLADTAARVLAQSGQLDEALDRLAGVPDKLRSIEAFGEAAQVEVFGGELLLDSGRPAQAEPVLRRVLGGLPTGSDPARRTAWLLARALDQLDRSAEADALRAEHGLTADD</sequence>
<dbReference type="RefSeq" id="WP_375732575.1">
    <property type="nucleotide sequence ID" value="NZ_JBCGDC010000001.1"/>
</dbReference>
<dbReference type="InterPro" id="IPR011990">
    <property type="entry name" value="TPR-like_helical_dom_sf"/>
</dbReference>
<evidence type="ECO:0000313" key="3">
    <source>
        <dbReference type="Proteomes" id="UP001582793"/>
    </source>
</evidence>
<dbReference type="SUPFAM" id="SSF48452">
    <property type="entry name" value="TPR-like"/>
    <property type="match status" value="1"/>
</dbReference>
<protein>
    <recommendedName>
        <fullName evidence="4">Tetratricopeptide repeat protein</fullName>
    </recommendedName>
</protein>
<dbReference type="Proteomes" id="UP001582793">
    <property type="component" value="Unassembled WGS sequence"/>
</dbReference>
<dbReference type="Gene3D" id="1.25.40.10">
    <property type="entry name" value="Tetratricopeptide repeat domain"/>
    <property type="match status" value="1"/>
</dbReference>
<feature type="compositionally biased region" description="Low complexity" evidence="1">
    <location>
        <begin position="382"/>
        <end position="404"/>
    </location>
</feature>
<name>A0ABV5CHQ7_9ACTN</name>
<dbReference type="EMBL" id="JBCGDC010000001">
    <property type="protein sequence ID" value="MFB6391528.1"/>
    <property type="molecule type" value="Genomic_DNA"/>
</dbReference>
<evidence type="ECO:0000313" key="2">
    <source>
        <dbReference type="EMBL" id="MFB6391528.1"/>
    </source>
</evidence>
<gene>
    <name evidence="2" type="ORF">AAFH96_00195</name>
</gene>
<evidence type="ECO:0008006" key="4">
    <source>
        <dbReference type="Google" id="ProtNLM"/>
    </source>
</evidence>
<keyword evidence="3" id="KW-1185">Reference proteome</keyword>
<proteinExistence type="predicted"/>
<evidence type="ECO:0000256" key="1">
    <source>
        <dbReference type="SAM" id="MobiDB-lite"/>
    </source>
</evidence>
<organism evidence="2 3">
    <name type="scientific">Polymorphospora lycopeni</name>
    <dbReference type="NCBI Taxonomy" id="3140240"/>
    <lineage>
        <taxon>Bacteria</taxon>
        <taxon>Bacillati</taxon>
        <taxon>Actinomycetota</taxon>
        <taxon>Actinomycetes</taxon>
        <taxon>Micromonosporales</taxon>
        <taxon>Micromonosporaceae</taxon>
        <taxon>Polymorphospora</taxon>
    </lineage>
</organism>
<comment type="caution">
    <text evidence="2">The sequence shown here is derived from an EMBL/GenBank/DDBJ whole genome shotgun (WGS) entry which is preliminary data.</text>
</comment>
<accession>A0ABV5CHQ7</accession>
<reference evidence="2 3" key="1">
    <citation type="submission" date="2024-04" db="EMBL/GenBank/DDBJ databases">
        <title>Polymorphospora sp. isolated from Baiyangdian Lake in Xiong'an New Area.</title>
        <authorList>
            <person name="Zhang X."/>
            <person name="Liu J."/>
        </authorList>
    </citation>
    <scope>NUCLEOTIDE SEQUENCE [LARGE SCALE GENOMIC DNA]</scope>
    <source>
        <strain evidence="2 3">2-325</strain>
    </source>
</reference>